<reference evidence="2 3" key="1">
    <citation type="submission" date="2016-10" db="EMBL/GenBank/DDBJ databases">
        <authorList>
            <person name="de Groot N.N."/>
        </authorList>
    </citation>
    <scope>NUCLEOTIDE SEQUENCE [LARGE SCALE GENOMIC DNA]</scope>
    <source>
        <strain evidence="2 3">CDM_5</strain>
    </source>
</reference>
<dbReference type="EMBL" id="FOAD01000020">
    <property type="protein sequence ID" value="SEM06917.1"/>
    <property type="molecule type" value="Genomic_DNA"/>
</dbReference>
<feature type="compositionally biased region" description="Low complexity" evidence="1">
    <location>
        <begin position="264"/>
        <end position="283"/>
    </location>
</feature>
<feature type="compositionally biased region" description="Low complexity" evidence="1">
    <location>
        <begin position="248"/>
        <end position="257"/>
    </location>
</feature>
<evidence type="ECO:0000256" key="1">
    <source>
        <dbReference type="SAM" id="MobiDB-lite"/>
    </source>
</evidence>
<protein>
    <submittedName>
        <fullName evidence="2">Surface glycoprotein</fullName>
    </submittedName>
</protein>
<evidence type="ECO:0000313" key="2">
    <source>
        <dbReference type="EMBL" id="SEM06917.1"/>
    </source>
</evidence>
<dbReference type="Proteomes" id="UP000183894">
    <property type="component" value="Unassembled WGS sequence"/>
</dbReference>
<feature type="compositionally biased region" description="Low complexity" evidence="1">
    <location>
        <begin position="224"/>
        <end position="233"/>
    </location>
</feature>
<dbReference type="InterPro" id="IPR026452">
    <property type="entry name" value="Surf_glycop_sig_pep"/>
</dbReference>
<feature type="compositionally biased region" description="Polar residues" evidence="1">
    <location>
        <begin position="284"/>
        <end position="293"/>
    </location>
</feature>
<name>A0A1H7VDR8_HALLR</name>
<dbReference type="RefSeq" id="WP_074796932.1">
    <property type="nucleotide sequence ID" value="NZ_FOAD01000020.1"/>
</dbReference>
<sequence length="1317" mass="138607">MTDGNDSHRRRALALSALLVLSVFGSSIAFTGATAAAQATGPETVSDQRTDAGELEAGDTAVVQTIEITDADENESSALNVTAVTVAGSSDNTASASDLSEVRLLDADGDEVASASPTDSLFGAGQTFDISTITVPDDGSTTLQVSVTVASNVSESAELGLETSADWTENGSSGQTDAVADGVTETLAATDQTENETTESANETETPTETTDEPTNETTDEPTNETTDTPTNETTDESTNETTDEPTNETTNEPTNETTDESTTESVQTAATNETTDNTTDTESSPTFDNSSAAPDLQVVSPTNQTIVESDDLLDVTYGYVEDVPSNITATELTLTDGQNTYTYAVDKTDYVAGATVTIPLDLDKPAGNLTDGAYDIEVAVTNESGHTETARTDSPVVVVNDENPTVGNVSIATPTTDIAPNSTLNLSYDYGSAPNATTATVWVVDDESTANFTAGDLENASYTTYEQSVDHGVVENRTLSVDLADRISDNANYSVFLTATDATGMQSNASMAGTLDVNADTPRLESVEATVGSDTVTLQFSEIVVAGDGDSALTRADFAYQDGNGAGPGSITSVVAHSGDTVVLRLDTNVTFDDLGTDRVNVRSGQLVDSHDTDARAVGTDASALADTTPPTISLETVPDVNTHNIENYSLTVQTGSEPTDVEMNLTGPNGASVSATKDATQGTVTLTVNASAFADGATTLDVTLTDRAGNEQTVTRDIVTDTVPPTFEFAETNAGTKEVALRLSESVADTDAEDFVVDNLSRTVNTSRVIGPFVTLTLNESVPPSAIRNESVTISAPNVTDRAGNKLTQGQTLVDGSTPRLSRVEAEPGDEALVLTFTEAVTPGDDETFTLDDFAYRDRDTGGVTAIESVTQTGPQTVVLETNGVLTTQDLDQDMVGVEADSVYDSVGKAVRQTNESIGVRPDLNMTADDGTLVVTVVSLSDITNATSTGYTISRVNRELDSLEGFELGARYTTTLNASDFTKTESHVYRATVSVPTRPDGADGRYEITGSVDSQTMSDQTIVDTTAPHPTDAVLLGVTDEAQQDDTRNTTKLRVLFNEPIDASDITPRDVSIEGFDGEIVAVQDAGVFGSVTIVTEGKIQTGNSPTVTIDGDSYADLAGTTGKADGKTVIHTDTLELQQGWNFVSVPAESGEVPLHELDLSGVDAVYSYDAESGSWDAFDPDAWINDFSTLEGGDGYIFVMDRAATIEVNVYNMPGSDAGEDDVSPAPTQQRLAAGWNLVGHYQEYDQNVTMALSSVDSDSVYNLLAHDESSEGIAYHAYIDGDFETMERGEAYWVFVRDDEVYTGASQNTSEN</sequence>
<accession>A0A1H7VDR8</accession>
<dbReference type="NCBIfam" id="TIGR04207">
    <property type="entry name" value="halo_sig_pep"/>
    <property type="match status" value="1"/>
</dbReference>
<feature type="compositionally biased region" description="Acidic residues" evidence="1">
    <location>
        <begin position="234"/>
        <end position="247"/>
    </location>
</feature>
<organism evidence="2 3">
    <name type="scientific">Haloferax larsenii</name>
    <dbReference type="NCBI Taxonomy" id="302484"/>
    <lineage>
        <taxon>Archaea</taxon>
        <taxon>Methanobacteriati</taxon>
        <taxon>Methanobacteriota</taxon>
        <taxon>Stenosarchaea group</taxon>
        <taxon>Halobacteria</taxon>
        <taxon>Halobacteriales</taxon>
        <taxon>Haloferacaceae</taxon>
        <taxon>Haloferax</taxon>
    </lineage>
</organism>
<dbReference type="OrthoDB" id="270500at2157"/>
<proteinExistence type="predicted"/>
<dbReference type="InterPro" id="IPR006311">
    <property type="entry name" value="TAT_signal"/>
</dbReference>
<dbReference type="PROSITE" id="PS51318">
    <property type="entry name" value="TAT"/>
    <property type="match status" value="1"/>
</dbReference>
<feature type="compositionally biased region" description="Acidic residues" evidence="1">
    <location>
        <begin position="210"/>
        <end position="223"/>
    </location>
</feature>
<gene>
    <name evidence="2" type="ORF">SAMN04488691_1203</name>
</gene>
<feature type="region of interest" description="Disordered" evidence="1">
    <location>
        <begin position="188"/>
        <end position="296"/>
    </location>
</feature>
<evidence type="ECO:0000313" key="3">
    <source>
        <dbReference type="Proteomes" id="UP000183894"/>
    </source>
</evidence>
<feature type="compositionally biased region" description="Low complexity" evidence="1">
    <location>
        <begin position="198"/>
        <end position="209"/>
    </location>
</feature>